<dbReference type="EMBL" id="JASPKZ010007915">
    <property type="protein sequence ID" value="KAJ9581478.1"/>
    <property type="molecule type" value="Genomic_DNA"/>
</dbReference>
<comment type="caution">
    <text evidence="1">The sequence shown here is derived from an EMBL/GenBank/DDBJ whole genome shotgun (WGS) entry which is preliminary data.</text>
</comment>
<sequence>IKKKKGLQNEDSIMKYFILHYRWNSNLIQETNEHGFIDKQQYNSNLQYQFKVFLNPAIVDVGTLKKEIHGNDAQRMFISLSRSFRTQIPKEHE</sequence>
<protein>
    <submittedName>
        <fullName evidence="1">Uncharacterized protein</fullName>
    </submittedName>
</protein>
<feature type="non-terminal residue" evidence="1">
    <location>
        <position position="93"/>
    </location>
</feature>
<accession>A0AAD7ZJ37</accession>
<feature type="non-terminal residue" evidence="1">
    <location>
        <position position="1"/>
    </location>
</feature>
<gene>
    <name evidence="1" type="ORF">L9F63_023347</name>
</gene>
<proteinExistence type="predicted"/>
<keyword evidence="2" id="KW-1185">Reference proteome</keyword>
<evidence type="ECO:0000313" key="2">
    <source>
        <dbReference type="Proteomes" id="UP001233999"/>
    </source>
</evidence>
<name>A0AAD7ZJ37_DIPPU</name>
<reference evidence="1" key="1">
    <citation type="journal article" date="2023" name="IScience">
        <title>Live-bearing cockroach genome reveals convergent evolutionary mechanisms linked to viviparity in insects and beyond.</title>
        <authorList>
            <person name="Fouks B."/>
            <person name="Harrison M.C."/>
            <person name="Mikhailova A.A."/>
            <person name="Marchal E."/>
            <person name="English S."/>
            <person name="Carruthers M."/>
            <person name="Jennings E.C."/>
            <person name="Chiamaka E.L."/>
            <person name="Frigard R.A."/>
            <person name="Pippel M."/>
            <person name="Attardo G.M."/>
            <person name="Benoit J.B."/>
            <person name="Bornberg-Bauer E."/>
            <person name="Tobe S.S."/>
        </authorList>
    </citation>
    <scope>NUCLEOTIDE SEQUENCE</scope>
    <source>
        <strain evidence="1">Stay&amp;Tobe</strain>
    </source>
</reference>
<reference evidence="1" key="2">
    <citation type="submission" date="2023-05" db="EMBL/GenBank/DDBJ databases">
        <authorList>
            <person name="Fouks B."/>
        </authorList>
    </citation>
    <scope>NUCLEOTIDE SEQUENCE</scope>
    <source>
        <strain evidence="1">Stay&amp;Tobe</strain>
        <tissue evidence="1">Testes</tissue>
    </source>
</reference>
<dbReference type="AlphaFoldDB" id="A0AAD7ZJ37"/>
<organism evidence="1 2">
    <name type="scientific">Diploptera punctata</name>
    <name type="common">Pacific beetle cockroach</name>
    <dbReference type="NCBI Taxonomy" id="6984"/>
    <lineage>
        <taxon>Eukaryota</taxon>
        <taxon>Metazoa</taxon>
        <taxon>Ecdysozoa</taxon>
        <taxon>Arthropoda</taxon>
        <taxon>Hexapoda</taxon>
        <taxon>Insecta</taxon>
        <taxon>Pterygota</taxon>
        <taxon>Neoptera</taxon>
        <taxon>Polyneoptera</taxon>
        <taxon>Dictyoptera</taxon>
        <taxon>Blattodea</taxon>
        <taxon>Blaberoidea</taxon>
        <taxon>Blaberidae</taxon>
        <taxon>Diplopterinae</taxon>
        <taxon>Diploptera</taxon>
    </lineage>
</organism>
<dbReference type="Proteomes" id="UP001233999">
    <property type="component" value="Unassembled WGS sequence"/>
</dbReference>
<evidence type="ECO:0000313" key="1">
    <source>
        <dbReference type="EMBL" id="KAJ9581478.1"/>
    </source>
</evidence>